<organism evidence="12 13">
    <name type="scientific">Jaminaea rosea</name>
    <dbReference type="NCBI Taxonomy" id="1569628"/>
    <lineage>
        <taxon>Eukaryota</taxon>
        <taxon>Fungi</taxon>
        <taxon>Dikarya</taxon>
        <taxon>Basidiomycota</taxon>
        <taxon>Ustilaginomycotina</taxon>
        <taxon>Exobasidiomycetes</taxon>
        <taxon>Microstromatales</taxon>
        <taxon>Microstromatales incertae sedis</taxon>
        <taxon>Jaminaea</taxon>
    </lineage>
</organism>
<evidence type="ECO:0000256" key="10">
    <source>
        <dbReference type="SAM" id="MobiDB-lite"/>
    </source>
</evidence>
<dbReference type="SMART" id="SM01194">
    <property type="entry name" value="eRF1_1"/>
    <property type="match status" value="1"/>
</dbReference>
<dbReference type="OrthoDB" id="10249111at2759"/>
<dbReference type="GO" id="GO:0051321">
    <property type="term" value="P:meiotic cell cycle"/>
    <property type="evidence" value="ECO:0007669"/>
    <property type="project" value="UniProtKB-KW"/>
</dbReference>
<dbReference type="SUPFAM" id="SSF159065">
    <property type="entry name" value="Dom34/Pelota N-terminal domain-like"/>
    <property type="match status" value="2"/>
</dbReference>
<dbReference type="SUPFAM" id="SSF55315">
    <property type="entry name" value="L30e-like"/>
    <property type="match status" value="1"/>
</dbReference>
<evidence type="ECO:0000313" key="12">
    <source>
        <dbReference type="EMBL" id="PWN29828.1"/>
    </source>
</evidence>
<dbReference type="Proteomes" id="UP000245884">
    <property type="component" value="Unassembled WGS sequence"/>
</dbReference>
<keyword evidence="6" id="KW-0479">Metal-binding</keyword>
<comment type="subcellular location">
    <subcellularLocation>
        <location evidence="2">Cytoplasm</location>
    </subcellularLocation>
</comment>
<feature type="domain" description="eRF1/Pelota-like N-terminal" evidence="11">
    <location>
        <begin position="1"/>
        <end position="171"/>
    </location>
</feature>
<evidence type="ECO:0000259" key="11">
    <source>
        <dbReference type="SMART" id="SM01194"/>
    </source>
</evidence>
<dbReference type="GO" id="GO:0032790">
    <property type="term" value="P:ribosome disassembly"/>
    <property type="evidence" value="ECO:0007669"/>
    <property type="project" value="TreeGrafter"/>
</dbReference>
<evidence type="ECO:0000256" key="8">
    <source>
        <dbReference type="ARBA" id="ARBA00023254"/>
    </source>
</evidence>
<sequence length="455" mass="49722">MKITSRHIERDGSGRVTMVPEEDEDMYHLLNLIEEGDHVRAQAVRRVQSESSTGSMESHRVRLNLTLQVTKVNFDATGSSAPPDPSAANAANASAAQETASATAGALGGGGGGSGSGEGATLQVSGRVVEENNFVKMGAFHTLDLETHRQVTITKDSWDSIHLERLSEASDVGSRAEVGAVVLGEGTAVVCLLTEHMTIVRQRIEVPLPRKRKGLPASAGDRSLARFHAQVYNAVLKLVALPALRLVILASPGFIKETVYDFLFDEAVKRGDKPLVGAEARRKFLKIHCSSPHVHALMEVLRSPEVSARLKDTKFAREGQLLERFMRMLASDEMRAWYSEEHVLLAAERGAVQTLLISDGLFRAADPKRRKRFVGLVEEVRTQGGEVAIFSSMHESGKQLNGLTGIAAILTWPMDVEEVMEEEEEERKRREAEKRAAGGDGDEEAPLPEPNRNRA</sequence>
<dbReference type="InterPro" id="IPR005142">
    <property type="entry name" value="eRF1_3"/>
</dbReference>
<name>A0A316UYG2_9BASI</name>
<dbReference type="InterPro" id="IPR042226">
    <property type="entry name" value="eFR1_2_sf"/>
</dbReference>
<dbReference type="PANTHER" id="PTHR10853">
    <property type="entry name" value="PELOTA"/>
    <property type="match status" value="1"/>
</dbReference>
<dbReference type="GeneID" id="37027387"/>
<dbReference type="InterPro" id="IPR004405">
    <property type="entry name" value="TF_pelota"/>
</dbReference>
<evidence type="ECO:0000256" key="6">
    <source>
        <dbReference type="ARBA" id="ARBA00022723"/>
    </source>
</evidence>
<feature type="compositionally biased region" description="Basic and acidic residues" evidence="10">
    <location>
        <begin position="426"/>
        <end position="437"/>
    </location>
</feature>
<keyword evidence="8" id="KW-0469">Meiosis</keyword>
<dbReference type="SUPFAM" id="SSF53137">
    <property type="entry name" value="Translational machinery components"/>
    <property type="match status" value="1"/>
</dbReference>
<dbReference type="STRING" id="1569628.A0A316UYG2"/>
<dbReference type="AlphaFoldDB" id="A0A316UYG2"/>
<evidence type="ECO:0000256" key="2">
    <source>
        <dbReference type="ARBA" id="ARBA00004496"/>
    </source>
</evidence>
<dbReference type="FunFam" id="3.30.1330.30:FF:000008">
    <property type="entry name" value="Protein pelota homolog"/>
    <property type="match status" value="1"/>
</dbReference>
<evidence type="ECO:0000256" key="5">
    <source>
        <dbReference type="ARBA" id="ARBA00022618"/>
    </source>
</evidence>
<dbReference type="EMBL" id="KZ819663">
    <property type="protein sequence ID" value="PWN29828.1"/>
    <property type="molecule type" value="Genomic_DNA"/>
</dbReference>
<evidence type="ECO:0000256" key="3">
    <source>
        <dbReference type="ARBA" id="ARBA00009504"/>
    </source>
</evidence>
<comment type="similarity">
    <text evidence="3">Belongs to the eukaryotic release factor 1 family. Pelota subfamily.</text>
</comment>
<dbReference type="RefSeq" id="XP_025364440.1">
    <property type="nucleotide sequence ID" value="XM_025505564.1"/>
</dbReference>
<dbReference type="GO" id="GO:0070481">
    <property type="term" value="P:nuclear-transcribed mRNA catabolic process, non-stop decay"/>
    <property type="evidence" value="ECO:0007669"/>
    <property type="project" value="InterPro"/>
</dbReference>
<dbReference type="GO" id="GO:1990533">
    <property type="term" value="C:Dom34-Hbs1 complex"/>
    <property type="evidence" value="ECO:0007669"/>
    <property type="project" value="UniProtKB-ARBA"/>
</dbReference>
<keyword evidence="4" id="KW-0963">Cytoplasm</keyword>
<protein>
    <recommendedName>
        <fullName evidence="11">eRF1/Pelota-like N-terminal domain-containing protein</fullName>
    </recommendedName>
</protein>
<dbReference type="GO" id="GO:0051301">
    <property type="term" value="P:cell division"/>
    <property type="evidence" value="ECO:0007669"/>
    <property type="project" value="UniProtKB-KW"/>
</dbReference>
<keyword evidence="5" id="KW-0132">Cell division</keyword>
<feature type="region of interest" description="Disordered" evidence="10">
    <location>
        <begin position="76"/>
        <end position="95"/>
    </location>
</feature>
<dbReference type="NCBIfam" id="TIGR00111">
    <property type="entry name" value="pelota"/>
    <property type="match status" value="1"/>
</dbReference>
<evidence type="ECO:0000256" key="4">
    <source>
        <dbReference type="ARBA" id="ARBA00022490"/>
    </source>
</evidence>
<dbReference type="Gene3D" id="3.30.1330.30">
    <property type="match status" value="1"/>
</dbReference>
<comment type="cofactor">
    <cofactor evidence="1">
        <name>a divalent metal cation</name>
        <dbReference type="ChEBI" id="CHEBI:60240"/>
    </cofactor>
</comment>
<keyword evidence="9" id="KW-0131">Cell cycle</keyword>
<dbReference type="InterPro" id="IPR005141">
    <property type="entry name" value="eRF1_2"/>
</dbReference>
<dbReference type="InterPro" id="IPR005140">
    <property type="entry name" value="eRF1_Pelota-like_N"/>
</dbReference>
<dbReference type="GO" id="GO:0046872">
    <property type="term" value="F:metal ion binding"/>
    <property type="evidence" value="ECO:0007669"/>
    <property type="project" value="UniProtKB-KW"/>
</dbReference>
<proteinExistence type="inferred from homology"/>
<evidence type="ECO:0000313" key="13">
    <source>
        <dbReference type="Proteomes" id="UP000245884"/>
    </source>
</evidence>
<dbReference type="Gene3D" id="3.30.420.60">
    <property type="entry name" value="eRF1 domain 2"/>
    <property type="match status" value="1"/>
</dbReference>
<evidence type="ECO:0000256" key="1">
    <source>
        <dbReference type="ARBA" id="ARBA00001968"/>
    </source>
</evidence>
<dbReference type="Gene3D" id="2.30.30.870">
    <property type="entry name" value="Pelota, domain A"/>
    <property type="match status" value="1"/>
</dbReference>
<dbReference type="GO" id="GO:0005737">
    <property type="term" value="C:cytoplasm"/>
    <property type="evidence" value="ECO:0007669"/>
    <property type="project" value="UniProtKB-SubCell"/>
</dbReference>
<feature type="region of interest" description="Disordered" evidence="10">
    <location>
        <begin position="418"/>
        <end position="455"/>
    </location>
</feature>
<dbReference type="InterPro" id="IPR029064">
    <property type="entry name" value="Ribosomal_eL30-like_sf"/>
</dbReference>
<reference evidence="12 13" key="1">
    <citation type="journal article" date="2018" name="Mol. Biol. Evol.">
        <title>Broad Genomic Sampling Reveals a Smut Pathogenic Ancestry of the Fungal Clade Ustilaginomycotina.</title>
        <authorList>
            <person name="Kijpornyongpan T."/>
            <person name="Mondo S.J."/>
            <person name="Barry K."/>
            <person name="Sandor L."/>
            <person name="Lee J."/>
            <person name="Lipzen A."/>
            <person name="Pangilinan J."/>
            <person name="LaButti K."/>
            <person name="Hainaut M."/>
            <person name="Henrissat B."/>
            <person name="Grigoriev I.V."/>
            <person name="Spatafora J.W."/>
            <person name="Aime M.C."/>
        </authorList>
    </citation>
    <scope>NUCLEOTIDE SEQUENCE [LARGE SCALE GENOMIC DNA]</scope>
    <source>
        <strain evidence="12 13">MCA 5214</strain>
    </source>
</reference>
<dbReference type="PANTHER" id="PTHR10853:SF0">
    <property type="entry name" value="PROTEIN PELOTA HOMOLOG"/>
    <property type="match status" value="1"/>
</dbReference>
<evidence type="ECO:0000256" key="9">
    <source>
        <dbReference type="ARBA" id="ARBA00023306"/>
    </source>
</evidence>
<dbReference type="GO" id="GO:0070651">
    <property type="term" value="P:nonfunctional rRNA decay"/>
    <property type="evidence" value="ECO:0007669"/>
    <property type="project" value="TreeGrafter"/>
</dbReference>
<dbReference type="GO" id="GO:0071025">
    <property type="term" value="P:RNA surveillance"/>
    <property type="evidence" value="ECO:0007669"/>
    <property type="project" value="InterPro"/>
</dbReference>
<dbReference type="GO" id="GO:0070966">
    <property type="term" value="P:nuclear-transcribed mRNA catabolic process, no-go decay"/>
    <property type="evidence" value="ECO:0007669"/>
    <property type="project" value="InterPro"/>
</dbReference>
<dbReference type="Pfam" id="PF26356">
    <property type="entry name" value="Pelota_N"/>
    <property type="match status" value="1"/>
</dbReference>
<evidence type="ECO:0000256" key="7">
    <source>
        <dbReference type="ARBA" id="ARBA00022776"/>
    </source>
</evidence>
<dbReference type="Pfam" id="PF03465">
    <property type="entry name" value="eRF1_3"/>
    <property type="match status" value="1"/>
</dbReference>
<keyword evidence="13" id="KW-1185">Reference proteome</keyword>
<dbReference type="InterPro" id="IPR038069">
    <property type="entry name" value="Pelota/DOM34_N"/>
</dbReference>
<dbReference type="GO" id="GO:0006412">
    <property type="term" value="P:translation"/>
    <property type="evidence" value="ECO:0007669"/>
    <property type="project" value="UniProtKB-ARBA"/>
</dbReference>
<gene>
    <name evidence="12" type="ORF">BDZ90DRAFT_230666</name>
</gene>
<dbReference type="InterPro" id="IPR058547">
    <property type="entry name" value="Pelota_N"/>
</dbReference>
<accession>A0A316UYG2</accession>
<dbReference type="Pfam" id="PF03464">
    <property type="entry name" value="eRF1_2"/>
    <property type="match status" value="1"/>
</dbReference>
<keyword evidence="7" id="KW-0498">Mitosis</keyword>
<dbReference type="FunFam" id="3.30.420.60:FF:000004">
    <property type="entry name" value="Protein DOM34 homolog"/>
    <property type="match status" value="1"/>
</dbReference>